<feature type="chain" id="PRO_5029000902" evidence="1">
    <location>
        <begin position="24"/>
        <end position="60"/>
    </location>
</feature>
<accession>A0A7G2FI07</accession>
<keyword evidence="1" id="KW-0732">Signal</keyword>
<dbReference type="EMBL" id="LR881470">
    <property type="protein sequence ID" value="CAD5333216.1"/>
    <property type="molecule type" value="Genomic_DNA"/>
</dbReference>
<organism evidence="2 3">
    <name type="scientific">Arabidopsis thaliana</name>
    <name type="common">Mouse-ear cress</name>
    <dbReference type="NCBI Taxonomy" id="3702"/>
    <lineage>
        <taxon>Eukaryota</taxon>
        <taxon>Viridiplantae</taxon>
        <taxon>Streptophyta</taxon>
        <taxon>Embryophyta</taxon>
        <taxon>Tracheophyta</taxon>
        <taxon>Spermatophyta</taxon>
        <taxon>Magnoliopsida</taxon>
        <taxon>eudicotyledons</taxon>
        <taxon>Gunneridae</taxon>
        <taxon>Pentapetalae</taxon>
        <taxon>rosids</taxon>
        <taxon>malvids</taxon>
        <taxon>Brassicales</taxon>
        <taxon>Brassicaceae</taxon>
        <taxon>Camelineae</taxon>
        <taxon>Arabidopsis</taxon>
    </lineage>
</organism>
<gene>
    <name evidence="2" type="ORF">AT9943_LOCUS20585</name>
</gene>
<proteinExistence type="predicted"/>
<evidence type="ECO:0000313" key="3">
    <source>
        <dbReference type="Proteomes" id="UP000516314"/>
    </source>
</evidence>
<evidence type="ECO:0000313" key="2">
    <source>
        <dbReference type="EMBL" id="CAD5333216.1"/>
    </source>
</evidence>
<dbReference type="AlphaFoldDB" id="A0A7G2FI07"/>
<protein>
    <submittedName>
        <fullName evidence="2">(thale cress) hypothetical protein</fullName>
    </submittedName>
</protein>
<feature type="signal peptide" evidence="1">
    <location>
        <begin position="1"/>
        <end position="23"/>
    </location>
</feature>
<evidence type="ECO:0000256" key="1">
    <source>
        <dbReference type="SAM" id="SignalP"/>
    </source>
</evidence>
<reference evidence="2 3" key="1">
    <citation type="submission" date="2020-09" db="EMBL/GenBank/DDBJ databases">
        <authorList>
            <person name="Ashkenazy H."/>
        </authorList>
    </citation>
    <scope>NUCLEOTIDE SEQUENCE [LARGE SCALE GENOMIC DNA]</scope>
    <source>
        <strain evidence="3">cv. Cdm-0</strain>
    </source>
</reference>
<name>A0A7G2FI07_ARATH</name>
<dbReference type="Proteomes" id="UP000516314">
    <property type="component" value="Chromosome 5"/>
</dbReference>
<sequence length="60" mass="6659">MYMVWLITLLLLLLSASSNTVLARLPYESPKTRQVWDKKVIRGTKIEVRGSTSGSAGQGH</sequence>